<organism evidence="2 3">
    <name type="scientific">Ficus carica</name>
    <name type="common">Common fig</name>
    <dbReference type="NCBI Taxonomy" id="3494"/>
    <lineage>
        <taxon>Eukaryota</taxon>
        <taxon>Viridiplantae</taxon>
        <taxon>Streptophyta</taxon>
        <taxon>Embryophyta</taxon>
        <taxon>Tracheophyta</taxon>
        <taxon>Spermatophyta</taxon>
        <taxon>Magnoliopsida</taxon>
        <taxon>eudicotyledons</taxon>
        <taxon>Gunneridae</taxon>
        <taxon>Pentapetalae</taxon>
        <taxon>rosids</taxon>
        <taxon>fabids</taxon>
        <taxon>Rosales</taxon>
        <taxon>Moraceae</taxon>
        <taxon>Ficeae</taxon>
        <taxon>Ficus</taxon>
    </lineage>
</organism>
<dbReference type="AlphaFoldDB" id="A0AA88DRK2"/>
<keyword evidence="3" id="KW-1185">Reference proteome</keyword>
<dbReference type="Proteomes" id="UP001187192">
    <property type="component" value="Unassembled WGS sequence"/>
</dbReference>
<feature type="compositionally biased region" description="Low complexity" evidence="1">
    <location>
        <begin position="48"/>
        <end position="57"/>
    </location>
</feature>
<accession>A0AA88DRK2</accession>
<proteinExistence type="predicted"/>
<sequence length="136" mass="15643">MEAVVHKECNHLRHEGLCNKELYYNVFVKKSCCRHLGIRGGNRRAGDDAGSSRSRGSSGKRKQREATDELTYSAMQEIVSHFRSRLQSGTSNHQSSQPDPLLTCMNIMTKMGILLNQRTVMWHYFEAHPRVQHTFH</sequence>
<protein>
    <submittedName>
        <fullName evidence="2">Uncharacterized protein</fullName>
    </submittedName>
</protein>
<comment type="caution">
    <text evidence="2">The sequence shown here is derived from an EMBL/GenBank/DDBJ whole genome shotgun (WGS) entry which is preliminary data.</text>
</comment>
<dbReference type="EMBL" id="BTGU01000096">
    <property type="protein sequence ID" value="GMN60240.1"/>
    <property type="molecule type" value="Genomic_DNA"/>
</dbReference>
<gene>
    <name evidence="2" type="ORF">TIFTF001_029332</name>
</gene>
<evidence type="ECO:0000313" key="3">
    <source>
        <dbReference type="Proteomes" id="UP001187192"/>
    </source>
</evidence>
<name>A0AA88DRK2_FICCA</name>
<reference evidence="2" key="1">
    <citation type="submission" date="2023-07" db="EMBL/GenBank/DDBJ databases">
        <title>draft genome sequence of fig (Ficus carica).</title>
        <authorList>
            <person name="Takahashi T."/>
            <person name="Nishimura K."/>
        </authorList>
    </citation>
    <scope>NUCLEOTIDE SEQUENCE</scope>
</reference>
<feature type="region of interest" description="Disordered" evidence="1">
    <location>
        <begin position="39"/>
        <end position="70"/>
    </location>
</feature>
<evidence type="ECO:0000313" key="2">
    <source>
        <dbReference type="EMBL" id="GMN60240.1"/>
    </source>
</evidence>
<evidence type="ECO:0000256" key="1">
    <source>
        <dbReference type="SAM" id="MobiDB-lite"/>
    </source>
</evidence>